<evidence type="ECO:0000256" key="1">
    <source>
        <dbReference type="ARBA" id="ARBA00007039"/>
    </source>
</evidence>
<dbReference type="InterPro" id="IPR001907">
    <property type="entry name" value="ClpP"/>
</dbReference>
<proteinExistence type="inferred from homology"/>
<dbReference type="Gene3D" id="3.90.226.10">
    <property type="entry name" value="2-enoyl-CoA Hydratase, Chain A, domain 1"/>
    <property type="match status" value="1"/>
</dbReference>
<dbReference type="GO" id="GO:0009536">
    <property type="term" value="C:plastid"/>
    <property type="evidence" value="ECO:0007669"/>
    <property type="project" value="UniProtKB-ARBA"/>
</dbReference>
<dbReference type="InterPro" id="IPR023562">
    <property type="entry name" value="ClpP/TepA"/>
</dbReference>
<evidence type="ECO:0000313" key="3">
    <source>
        <dbReference type="EMBL" id="CAD8650347.1"/>
    </source>
</evidence>
<comment type="similarity">
    <text evidence="1 2">Belongs to the peptidase S14 family.</text>
</comment>
<reference evidence="3" key="1">
    <citation type="submission" date="2021-01" db="EMBL/GenBank/DDBJ databases">
        <authorList>
            <person name="Corre E."/>
            <person name="Pelletier E."/>
            <person name="Niang G."/>
            <person name="Scheremetjew M."/>
            <person name="Finn R."/>
            <person name="Kale V."/>
            <person name="Holt S."/>
            <person name="Cochrane G."/>
            <person name="Meng A."/>
            <person name="Brown T."/>
            <person name="Cohen L."/>
        </authorList>
    </citation>
    <scope>NUCLEOTIDE SEQUENCE</scope>
    <source>
        <strain evidence="3">CCMP722</strain>
    </source>
</reference>
<dbReference type="GO" id="GO:0051117">
    <property type="term" value="F:ATPase binding"/>
    <property type="evidence" value="ECO:0007669"/>
    <property type="project" value="TreeGrafter"/>
</dbReference>
<dbReference type="GO" id="GO:0006515">
    <property type="term" value="P:protein quality control for misfolded or incompletely synthesized proteins"/>
    <property type="evidence" value="ECO:0007669"/>
    <property type="project" value="TreeGrafter"/>
</dbReference>
<organism evidence="3">
    <name type="scientific">Pyramimonas obovata</name>
    <dbReference type="NCBI Taxonomy" id="1411642"/>
    <lineage>
        <taxon>Eukaryota</taxon>
        <taxon>Viridiplantae</taxon>
        <taxon>Chlorophyta</taxon>
        <taxon>Pyramimonadophyceae</taxon>
        <taxon>Pyramimonadales</taxon>
        <taxon>Pyramimonadaceae</taxon>
        <taxon>Pyramimonas</taxon>
        <taxon>Pyramimonas incertae sedis</taxon>
    </lineage>
</organism>
<dbReference type="Pfam" id="PF00574">
    <property type="entry name" value="CLP_protease"/>
    <property type="match status" value="1"/>
</dbReference>
<accession>A0A7S0MUY9</accession>
<evidence type="ECO:0000256" key="2">
    <source>
        <dbReference type="RuleBase" id="RU003567"/>
    </source>
</evidence>
<dbReference type="SUPFAM" id="SSF52096">
    <property type="entry name" value="ClpP/crotonase"/>
    <property type="match status" value="1"/>
</dbReference>
<dbReference type="GO" id="GO:0004252">
    <property type="term" value="F:serine-type endopeptidase activity"/>
    <property type="evidence" value="ECO:0007669"/>
    <property type="project" value="InterPro"/>
</dbReference>
<dbReference type="InterPro" id="IPR029045">
    <property type="entry name" value="ClpP/crotonase-like_dom_sf"/>
</dbReference>
<dbReference type="GO" id="GO:0009368">
    <property type="term" value="C:endopeptidase Clp complex"/>
    <property type="evidence" value="ECO:0007669"/>
    <property type="project" value="TreeGrafter"/>
</dbReference>
<sequence>MACTQMNSATLAGAVPRTAAFRATKSFAGAPVASKGARSVVRQSKMVTKMGMGFHEESTTPAPKSGKVILPNQVDEFSAFGGLSGKQLEIMGLSGESFYGKEPVSAELIGAKANYRREIPSMTALETSMVAQGVPAQAPPDLPSLLLNSRICYLGMPLVPAVTELIIAELLFLGYENQEKPVYFYINSSGSQTQNGEAVGFETEAYAILDTMRYVAPEMHTVCVGKAWGNAAMLLASGKKGCRHSLPHSSIMTCPPRLNRTQDCATNIMIKANELESNTQTYVDFLHDFTGKEKEEIYKDVGRTRWFTPEAAKDYGLIDKIVNKIDGSVMEKKDYEQMLQAAQARAGGGYRG</sequence>
<dbReference type="GO" id="GO:0004176">
    <property type="term" value="F:ATP-dependent peptidase activity"/>
    <property type="evidence" value="ECO:0007669"/>
    <property type="project" value="InterPro"/>
</dbReference>
<dbReference type="PANTHER" id="PTHR10381:SF55">
    <property type="entry name" value="ATP-DEPENDENT CLP PROTEASE PROTEOLYTIC SUBUNIT-RELATED PROTEIN 1, CHLOROPLASTIC"/>
    <property type="match status" value="1"/>
</dbReference>
<protein>
    <recommendedName>
        <fullName evidence="2">ATP-dependent Clp protease proteolytic subunit</fullName>
    </recommendedName>
</protein>
<dbReference type="EMBL" id="HBFA01002986">
    <property type="protein sequence ID" value="CAD8650347.1"/>
    <property type="molecule type" value="Transcribed_RNA"/>
</dbReference>
<dbReference type="PRINTS" id="PR00127">
    <property type="entry name" value="CLPPROTEASEP"/>
</dbReference>
<gene>
    <name evidence="3" type="ORF">POBO1169_LOCUS1492</name>
</gene>
<name>A0A7S0MUY9_9CHLO</name>
<dbReference type="AlphaFoldDB" id="A0A7S0MUY9"/>
<dbReference type="PANTHER" id="PTHR10381">
    <property type="entry name" value="ATP-DEPENDENT CLP PROTEASE PROTEOLYTIC SUBUNIT"/>
    <property type="match status" value="1"/>
</dbReference>
<dbReference type="CDD" id="cd07017">
    <property type="entry name" value="S14_ClpP_2"/>
    <property type="match status" value="1"/>
</dbReference>